<dbReference type="Proteomes" id="UP000000662">
    <property type="component" value="Chromosome 3"/>
</dbReference>
<gene>
    <name evidence="1" type="ordered locus">Bamb_5817</name>
</gene>
<keyword evidence="2" id="KW-1185">Reference proteome</keyword>
<dbReference type="EMBL" id="CP000442">
    <property type="protein sequence ID" value="ABI91363.1"/>
    <property type="molecule type" value="Genomic_DNA"/>
</dbReference>
<sequence length="88" mass="9768">MPHGAPRVDLRCAAIRVMADRTQGRQRNLNPVTHALDALDGLAASRELEPSERFSAASGIGERAHVDWFHEPTCGRLPARRRPSRSDE</sequence>
<evidence type="ECO:0000313" key="1">
    <source>
        <dbReference type="EMBL" id="ABI91363.1"/>
    </source>
</evidence>
<name>Q0B3B0_BURCM</name>
<dbReference type="AlphaFoldDB" id="Q0B3B0"/>
<reference evidence="1" key="1">
    <citation type="submission" date="2006-08" db="EMBL/GenBank/DDBJ databases">
        <title>Complete sequence of Chromosome 3 of Burkholderia cepacia AMMD.</title>
        <authorList>
            <consortium name="US DOE Joint Genome Institute"/>
            <person name="Copeland A."/>
            <person name="Lucas S."/>
            <person name="Lapidus A."/>
            <person name="Barry K."/>
            <person name="Detter J.C."/>
            <person name="Glavina del Rio T."/>
            <person name="Hammon N."/>
            <person name="Israni S."/>
            <person name="Pitluck S."/>
            <person name="Bruce D."/>
            <person name="Chain P."/>
            <person name="Malfatti S."/>
            <person name="Shin M."/>
            <person name="Vergez L."/>
            <person name="Schmutz J."/>
            <person name="Larimer F."/>
            <person name="Land M."/>
            <person name="Hauser L."/>
            <person name="Kyrpides N."/>
            <person name="Kim E."/>
            <person name="Parke J."/>
            <person name="Coenye T."/>
            <person name="Konstantinidis K."/>
            <person name="Ramette A."/>
            <person name="Tiedje J."/>
            <person name="Richardson P."/>
        </authorList>
    </citation>
    <scope>NUCLEOTIDE SEQUENCE</scope>
    <source>
        <strain evidence="1">AMMD</strain>
    </source>
</reference>
<organism evidence="1 2">
    <name type="scientific">Burkholderia ambifaria (strain ATCC BAA-244 / DSM 16087 / CCUG 44356 / LMG 19182 / AMMD)</name>
    <name type="common">Burkholderia cepacia (strain AMMD)</name>
    <dbReference type="NCBI Taxonomy" id="339670"/>
    <lineage>
        <taxon>Bacteria</taxon>
        <taxon>Pseudomonadati</taxon>
        <taxon>Pseudomonadota</taxon>
        <taxon>Betaproteobacteria</taxon>
        <taxon>Burkholderiales</taxon>
        <taxon>Burkholderiaceae</taxon>
        <taxon>Burkholderia</taxon>
        <taxon>Burkholderia cepacia complex</taxon>
    </lineage>
</organism>
<proteinExistence type="predicted"/>
<protein>
    <submittedName>
        <fullName evidence="1">Uncharacterized protein</fullName>
    </submittedName>
</protein>
<evidence type="ECO:0000313" key="2">
    <source>
        <dbReference type="Proteomes" id="UP000000662"/>
    </source>
</evidence>
<accession>Q0B3B0</accession>
<dbReference type="KEGG" id="bam:Bamb_5817"/>